<evidence type="ECO:0000256" key="1">
    <source>
        <dbReference type="SAM" id="MobiDB-lite"/>
    </source>
</evidence>
<accession>A0AAV6K011</accession>
<evidence type="ECO:0000313" key="2">
    <source>
        <dbReference type="EMBL" id="KAG5545761.1"/>
    </source>
</evidence>
<dbReference type="EMBL" id="JACTNZ010000006">
    <property type="protein sequence ID" value="KAG5545761.1"/>
    <property type="molecule type" value="Genomic_DNA"/>
</dbReference>
<feature type="region of interest" description="Disordered" evidence="1">
    <location>
        <begin position="1"/>
        <end position="62"/>
    </location>
</feature>
<dbReference type="Proteomes" id="UP000823749">
    <property type="component" value="Chromosome 6"/>
</dbReference>
<feature type="compositionally biased region" description="Low complexity" evidence="1">
    <location>
        <begin position="93"/>
        <end position="110"/>
    </location>
</feature>
<dbReference type="AlphaFoldDB" id="A0AAV6K011"/>
<sequence>MVLSATVPSLGEGGSKHPPPCLQPLASSPRPAPSAASQPPSGPRTGTARCGSPAAGSTGGGAVTAAGSIHCHVVPGLLPVLVSASGSGGGFAASGSAHGSTAVPRGSPGLFHGGGDGGWGCLGKG</sequence>
<reference evidence="2 3" key="1">
    <citation type="submission" date="2020-08" db="EMBL/GenBank/DDBJ databases">
        <title>Plant Genome Project.</title>
        <authorList>
            <person name="Zhang R.-G."/>
        </authorList>
    </citation>
    <scope>NUCLEOTIDE SEQUENCE [LARGE SCALE GENOMIC DNA]</scope>
    <source>
        <strain evidence="2">WSP0</strain>
        <tissue evidence="2">Leaf</tissue>
    </source>
</reference>
<keyword evidence="3" id="KW-1185">Reference proteome</keyword>
<organism evidence="2 3">
    <name type="scientific">Rhododendron griersonianum</name>
    <dbReference type="NCBI Taxonomy" id="479676"/>
    <lineage>
        <taxon>Eukaryota</taxon>
        <taxon>Viridiplantae</taxon>
        <taxon>Streptophyta</taxon>
        <taxon>Embryophyta</taxon>
        <taxon>Tracheophyta</taxon>
        <taxon>Spermatophyta</taxon>
        <taxon>Magnoliopsida</taxon>
        <taxon>eudicotyledons</taxon>
        <taxon>Gunneridae</taxon>
        <taxon>Pentapetalae</taxon>
        <taxon>asterids</taxon>
        <taxon>Ericales</taxon>
        <taxon>Ericaceae</taxon>
        <taxon>Ericoideae</taxon>
        <taxon>Rhodoreae</taxon>
        <taxon>Rhododendron</taxon>
    </lineage>
</organism>
<comment type="caution">
    <text evidence="2">The sequence shown here is derived from an EMBL/GenBank/DDBJ whole genome shotgun (WGS) entry which is preliminary data.</text>
</comment>
<protein>
    <submittedName>
        <fullName evidence="2">Uncharacterized protein</fullName>
    </submittedName>
</protein>
<gene>
    <name evidence="2" type="ORF">RHGRI_018049</name>
</gene>
<feature type="region of interest" description="Disordered" evidence="1">
    <location>
        <begin position="89"/>
        <end position="111"/>
    </location>
</feature>
<feature type="compositionally biased region" description="Low complexity" evidence="1">
    <location>
        <begin position="23"/>
        <end position="39"/>
    </location>
</feature>
<evidence type="ECO:0000313" key="3">
    <source>
        <dbReference type="Proteomes" id="UP000823749"/>
    </source>
</evidence>
<name>A0AAV6K011_9ERIC</name>
<proteinExistence type="predicted"/>